<evidence type="ECO:0000313" key="1">
    <source>
        <dbReference type="EMBL" id="PVG81315.1"/>
    </source>
</evidence>
<evidence type="ECO:0000313" key="2">
    <source>
        <dbReference type="Proteomes" id="UP000246018"/>
    </source>
</evidence>
<accession>A0A2T8F6H8</accession>
<gene>
    <name evidence="1" type="ORF">DDE18_19310</name>
</gene>
<dbReference type="EMBL" id="QDGZ01000009">
    <property type="protein sequence ID" value="PVG81315.1"/>
    <property type="molecule type" value="Genomic_DNA"/>
</dbReference>
<reference evidence="1 2" key="1">
    <citation type="submission" date="2018-04" db="EMBL/GenBank/DDBJ databases">
        <title>Genome of Nocardioides gansuensis WSJ-1.</title>
        <authorList>
            <person name="Wu S."/>
            <person name="Wang G."/>
        </authorList>
    </citation>
    <scope>NUCLEOTIDE SEQUENCE [LARGE SCALE GENOMIC DNA]</scope>
    <source>
        <strain evidence="1 2">WSJ-1</strain>
    </source>
</reference>
<keyword evidence="2" id="KW-1185">Reference proteome</keyword>
<protein>
    <submittedName>
        <fullName evidence="1">Uncharacterized protein</fullName>
    </submittedName>
</protein>
<comment type="caution">
    <text evidence="1">The sequence shown here is derived from an EMBL/GenBank/DDBJ whole genome shotgun (WGS) entry which is preliminary data.</text>
</comment>
<dbReference type="AlphaFoldDB" id="A0A2T8F6H8"/>
<sequence>MIRLTGRAQEALRPGEVVFLDWHVTGLCCADAGEFSVRAVQAAKLPRRMQPVHDSPPGSVFAHPVGWAHLTNRDVTVDCRRIGRWRRFVTDLPTDAGLRACLGRLADSTAPPDS</sequence>
<dbReference type="Proteomes" id="UP000246018">
    <property type="component" value="Unassembled WGS sequence"/>
</dbReference>
<name>A0A2T8F6H8_9ACTN</name>
<organism evidence="1 2">
    <name type="scientific">Nocardioides gansuensis</name>
    <dbReference type="NCBI Taxonomy" id="2138300"/>
    <lineage>
        <taxon>Bacteria</taxon>
        <taxon>Bacillati</taxon>
        <taxon>Actinomycetota</taxon>
        <taxon>Actinomycetes</taxon>
        <taxon>Propionibacteriales</taxon>
        <taxon>Nocardioidaceae</taxon>
        <taxon>Nocardioides</taxon>
    </lineage>
</organism>
<proteinExistence type="predicted"/>
<dbReference type="OrthoDB" id="3688389at2"/>